<protein>
    <recommendedName>
        <fullName evidence="3 8">Mediator of RNA polymerase II transcription subunit 7</fullName>
    </recommendedName>
</protein>
<dbReference type="SUPFAM" id="SSF140718">
    <property type="entry name" value="Mediator hinge subcomplex-like"/>
    <property type="match status" value="1"/>
</dbReference>
<dbReference type="AlphaFoldDB" id="A0A0E9NB14"/>
<evidence type="ECO:0000256" key="9">
    <source>
        <dbReference type="SAM" id="MobiDB-lite"/>
    </source>
</evidence>
<dbReference type="OMA" id="MMQDHLD"/>
<evidence type="ECO:0000313" key="10">
    <source>
        <dbReference type="EMBL" id="GAO46881.1"/>
    </source>
</evidence>
<organism evidence="10 11">
    <name type="scientific">Saitoella complicata (strain BCRC 22490 / CBS 7301 / JCM 7358 / NBRC 10748 / NRRL Y-17804)</name>
    <dbReference type="NCBI Taxonomy" id="698492"/>
    <lineage>
        <taxon>Eukaryota</taxon>
        <taxon>Fungi</taxon>
        <taxon>Dikarya</taxon>
        <taxon>Ascomycota</taxon>
        <taxon>Taphrinomycotina</taxon>
        <taxon>Taphrinomycotina incertae sedis</taxon>
        <taxon>Saitoella</taxon>
    </lineage>
</organism>
<dbReference type="InterPro" id="IPR009244">
    <property type="entry name" value="Mediatior_Med7"/>
</dbReference>
<reference evidence="10 11" key="2">
    <citation type="journal article" date="2014" name="J. Gen. Appl. Microbiol.">
        <title>The early diverging ascomycetous budding yeast Saitoella complicata has three histone deacetylases belonging to the Clr6, Hos2, and Rpd3 lineages.</title>
        <authorList>
            <person name="Nishida H."/>
            <person name="Matsumoto T."/>
            <person name="Kondo S."/>
            <person name="Hamamoto M."/>
            <person name="Yoshikawa H."/>
        </authorList>
    </citation>
    <scope>NUCLEOTIDE SEQUENCE [LARGE SCALE GENOMIC DNA]</scope>
    <source>
        <strain evidence="10 11">NRRL Y-17804</strain>
    </source>
</reference>
<keyword evidence="6 8" id="KW-0804">Transcription</keyword>
<accession>A0A0E9NB14</accession>
<evidence type="ECO:0000256" key="3">
    <source>
        <dbReference type="ARBA" id="ARBA00020631"/>
    </source>
</evidence>
<dbReference type="GO" id="GO:0016592">
    <property type="term" value="C:mediator complex"/>
    <property type="evidence" value="ECO:0007669"/>
    <property type="project" value="InterPro"/>
</dbReference>
<dbReference type="Gene3D" id="6.10.140.200">
    <property type="match status" value="1"/>
</dbReference>
<proteinExistence type="inferred from homology"/>
<evidence type="ECO:0000256" key="5">
    <source>
        <dbReference type="ARBA" id="ARBA00023159"/>
    </source>
</evidence>
<keyword evidence="4 8" id="KW-0805">Transcription regulation</keyword>
<evidence type="ECO:0000256" key="7">
    <source>
        <dbReference type="ARBA" id="ARBA00023242"/>
    </source>
</evidence>
<evidence type="ECO:0000256" key="2">
    <source>
        <dbReference type="ARBA" id="ARBA00009994"/>
    </source>
</evidence>
<dbReference type="InterPro" id="IPR037212">
    <property type="entry name" value="Med7/Med21-like"/>
</dbReference>
<sequence>MAEQGQGSAFPDPPPFYKIFTAENVAAAQDVPEGATEGTVLQFLKPPEPPEEGYITVFGVDRSIEHQELPPLVEVVNPMTGRILWPDGLQLFPEGEVDRVTELRKLTKSMLLNYLEIVTIMGDNPNEWFPKLLDLKRIVHNVHYLLNGYRPHQARETLCMMMEEQIRRKKEEMEKIRDKCRETERLIAQFARNGVTEEDHDMEEKTVGASRAEEASSDAAKWSAIEGI</sequence>
<gene>
    <name evidence="10" type="ORF">G7K_1099-t1</name>
</gene>
<name>A0A0E9NB14_SAICN</name>
<reference evidence="10 11" key="1">
    <citation type="journal article" date="2011" name="J. Gen. Appl. Microbiol.">
        <title>Draft genome sequencing of the enigmatic yeast Saitoella complicata.</title>
        <authorList>
            <person name="Nishida H."/>
            <person name="Hamamoto M."/>
            <person name="Sugiyama J."/>
        </authorList>
    </citation>
    <scope>NUCLEOTIDE SEQUENCE [LARGE SCALE GENOMIC DNA]</scope>
    <source>
        <strain evidence="10 11">NRRL Y-17804</strain>
    </source>
</reference>
<comment type="subunit">
    <text evidence="8">Component of the Mediator complex.</text>
</comment>
<dbReference type="OrthoDB" id="10253553at2759"/>
<dbReference type="PANTHER" id="PTHR21428:SF11">
    <property type="entry name" value="MEDIATOR OF RNA POLYMERASE II TRANSCRIPTION SUBUNIT 7"/>
    <property type="match status" value="1"/>
</dbReference>
<dbReference type="RefSeq" id="XP_019025017.1">
    <property type="nucleotide sequence ID" value="XM_019170593.1"/>
</dbReference>
<dbReference type="Gene3D" id="6.10.140.1520">
    <property type="match status" value="1"/>
</dbReference>
<evidence type="ECO:0000313" key="11">
    <source>
        <dbReference type="Proteomes" id="UP000033140"/>
    </source>
</evidence>
<dbReference type="GO" id="GO:0070847">
    <property type="term" value="C:core mediator complex"/>
    <property type="evidence" value="ECO:0007669"/>
    <property type="project" value="TreeGrafter"/>
</dbReference>
<dbReference type="GO" id="GO:0006357">
    <property type="term" value="P:regulation of transcription by RNA polymerase II"/>
    <property type="evidence" value="ECO:0007669"/>
    <property type="project" value="InterPro"/>
</dbReference>
<dbReference type="STRING" id="698492.A0A0E9NB14"/>
<dbReference type="EMBL" id="BACD03000006">
    <property type="protein sequence ID" value="GAO46881.1"/>
    <property type="molecule type" value="Genomic_DNA"/>
</dbReference>
<comment type="subcellular location">
    <subcellularLocation>
        <location evidence="1 8">Nucleus</location>
    </subcellularLocation>
</comment>
<evidence type="ECO:0000256" key="8">
    <source>
        <dbReference type="RuleBase" id="RU364060"/>
    </source>
</evidence>
<comment type="caution">
    <text evidence="10">The sequence shown here is derived from an EMBL/GenBank/DDBJ whole genome shotgun (WGS) entry which is preliminary data.</text>
</comment>
<keyword evidence="5 8" id="KW-0010">Activator</keyword>
<dbReference type="GO" id="GO:0003712">
    <property type="term" value="F:transcription coregulator activity"/>
    <property type="evidence" value="ECO:0007669"/>
    <property type="project" value="InterPro"/>
</dbReference>
<dbReference type="InterPro" id="IPR044888">
    <property type="entry name" value="Mediatior_Med7_sf"/>
</dbReference>
<dbReference type="Pfam" id="PF05983">
    <property type="entry name" value="Med7"/>
    <property type="match status" value="1"/>
</dbReference>
<feature type="region of interest" description="Disordered" evidence="9">
    <location>
        <begin position="192"/>
        <end position="228"/>
    </location>
</feature>
<evidence type="ECO:0000256" key="4">
    <source>
        <dbReference type="ARBA" id="ARBA00023015"/>
    </source>
</evidence>
<feature type="compositionally biased region" description="Basic and acidic residues" evidence="9">
    <location>
        <begin position="202"/>
        <end position="214"/>
    </location>
</feature>
<evidence type="ECO:0000256" key="6">
    <source>
        <dbReference type="ARBA" id="ARBA00023163"/>
    </source>
</evidence>
<reference evidence="10 11" key="3">
    <citation type="journal article" date="2015" name="Genome Announc.">
        <title>Draft Genome Sequence of the Archiascomycetous Yeast Saitoella complicata.</title>
        <authorList>
            <person name="Yamauchi K."/>
            <person name="Kondo S."/>
            <person name="Hamamoto M."/>
            <person name="Takahashi Y."/>
            <person name="Ogura Y."/>
            <person name="Hayashi T."/>
            <person name="Nishida H."/>
        </authorList>
    </citation>
    <scope>NUCLEOTIDE SEQUENCE [LARGE SCALE GENOMIC DNA]</scope>
    <source>
        <strain evidence="10 11">NRRL Y-17804</strain>
    </source>
</reference>
<comment type="similarity">
    <text evidence="2 8">Belongs to the Mediator complex subunit 7 family.</text>
</comment>
<keyword evidence="7 8" id="KW-0539">Nucleus</keyword>
<dbReference type="Proteomes" id="UP000033140">
    <property type="component" value="Unassembled WGS sequence"/>
</dbReference>
<keyword evidence="11" id="KW-1185">Reference proteome</keyword>
<evidence type="ECO:0000256" key="1">
    <source>
        <dbReference type="ARBA" id="ARBA00004123"/>
    </source>
</evidence>
<comment type="function">
    <text evidence="8">Component of the Mediator complex, a coactivator involved in the regulated transcription of nearly all RNA polymerase II-dependent genes. Mediator functions as a bridge to convey information from gene-specific regulatory proteins to the basal RNA polymerase II transcription machinery.</text>
</comment>
<dbReference type="PANTHER" id="PTHR21428">
    <property type="entry name" value="MEDIATOR OF RNA POLYMERASE II TRANSCRIPTION SUBUNIT 7"/>
    <property type="match status" value="1"/>
</dbReference>